<feature type="transmembrane region" description="Helical" evidence="7">
    <location>
        <begin position="12"/>
        <end position="36"/>
    </location>
</feature>
<evidence type="ECO:0000256" key="4">
    <source>
        <dbReference type="ARBA" id="ARBA00022692"/>
    </source>
</evidence>
<dbReference type="GO" id="GO:0016413">
    <property type="term" value="F:O-acetyltransferase activity"/>
    <property type="evidence" value="ECO:0007669"/>
    <property type="project" value="TreeGrafter"/>
</dbReference>
<evidence type="ECO:0000256" key="3">
    <source>
        <dbReference type="ARBA" id="ARBA00022475"/>
    </source>
</evidence>
<dbReference type="Pfam" id="PF01757">
    <property type="entry name" value="Acyl_transf_3"/>
    <property type="match status" value="1"/>
</dbReference>
<keyword evidence="4 7" id="KW-0812">Transmembrane</keyword>
<organism evidence="9 10">
    <name type="scientific">Hominenteromicrobium mulieris</name>
    <dbReference type="NCBI Taxonomy" id="2885357"/>
    <lineage>
        <taxon>Bacteria</taxon>
        <taxon>Bacillati</taxon>
        <taxon>Bacillota</taxon>
        <taxon>Clostridia</taxon>
        <taxon>Eubacteriales</taxon>
        <taxon>Oscillospiraceae</taxon>
        <taxon>Hominenteromicrobium</taxon>
    </lineage>
</organism>
<evidence type="ECO:0000256" key="5">
    <source>
        <dbReference type="ARBA" id="ARBA00022989"/>
    </source>
</evidence>
<dbReference type="PANTHER" id="PTHR40074:SF2">
    <property type="entry name" value="O-ACETYLTRANSFERASE WECH"/>
    <property type="match status" value="1"/>
</dbReference>
<keyword evidence="6 7" id="KW-0472">Membrane</keyword>
<feature type="transmembrane region" description="Helical" evidence="7">
    <location>
        <begin position="253"/>
        <end position="271"/>
    </location>
</feature>
<comment type="caution">
    <text evidence="9">The sequence shown here is derived from an EMBL/GenBank/DDBJ whole genome shotgun (WGS) entry which is preliminary data.</text>
</comment>
<name>A0AAE3AL59_9FIRM</name>
<keyword evidence="10" id="KW-1185">Reference proteome</keyword>
<feature type="transmembrane region" description="Helical" evidence="7">
    <location>
        <begin position="184"/>
        <end position="203"/>
    </location>
</feature>
<feature type="transmembrane region" description="Helical" evidence="7">
    <location>
        <begin position="154"/>
        <end position="178"/>
    </location>
</feature>
<keyword evidence="9" id="KW-0808">Transferase</keyword>
<dbReference type="Proteomes" id="UP001199424">
    <property type="component" value="Unassembled WGS sequence"/>
</dbReference>
<reference evidence="9" key="1">
    <citation type="submission" date="2021-10" db="EMBL/GenBank/DDBJ databases">
        <title>Anaerobic single-cell dispensing facilitates the cultivation of human gut bacteria.</title>
        <authorList>
            <person name="Afrizal A."/>
        </authorList>
    </citation>
    <scope>NUCLEOTIDE SEQUENCE</scope>
    <source>
        <strain evidence="9">CLA-AA-H250</strain>
    </source>
</reference>
<keyword evidence="5 7" id="KW-1133">Transmembrane helix</keyword>
<dbReference type="PANTHER" id="PTHR40074">
    <property type="entry name" value="O-ACETYLTRANSFERASE WECH"/>
    <property type="match status" value="1"/>
</dbReference>
<dbReference type="EMBL" id="JAJEQC010000010">
    <property type="protein sequence ID" value="MCC2137472.1"/>
    <property type="molecule type" value="Genomic_DNA"/>
</dbReference>
<accession>A0AAE3AL59</accession>
<dbReference type="RefSeq" id="WP_308449698.1">
    <property type="nucleotide sequence ID" value="NZ_JAJEQC010000010.1"/>
</dbReference>
<feature type="transmembrane region" description="Helical" evidence="7">
    <location>
        <begin position="121"/>
        <end position="142"/>
    </location>
</feature>
<feature type="domain" description="Acyltransferase 3" evidence="8">
    <location>
        <begin position="12"/>
        <end position="330"/>
    </location>
</feature>
<evidence type="ECO:0000259" key="8">
    <source>
        <dbReference type="Pfam" id="PF01757"/>
    </source>
</evidence>
<dbReference type="AlphaFoldDB" id="A0AAE3AL59"/>
<feature type="transmembrane region" description="Helical" evidence="7">
    <location>
        <begin position="283"/>
        <end position="302"/>
    </location>
</feature>
<keyword evidence="3" id="KW-1003">Cell membrane</keyword>
<dbReference type="GO" id="GO:0009246">
    <property type="term" value="P:enterobacterial common antigen biosynthetic process"/>
    <property type="evidence" value="ECO:0007669"/>
    <property type="project" value="TreeGrafter"/>
</dbReference>
<protein>
    <submittedName>
        <fullName evidence="9">Acyltransferase</fullName>
    </submittedName>
</protein>
<evidence type="ECO:0000256" key="7">
    <source>
        <dbReference type="SAM" id="Phobius"/>
    </source>
</evidence>
<keyword evidence="9" id="KW-0012">Acyltransferase</keyword>
<evidence type="ECO:0000313" key="9">
    <source>
        <dbReference type="EMBL" id="MCC2137472.1"/>
    </source>
</evidence>
<evidence type="ECO:0000256" key="2">
    <source>
        <dbReference type="ARBA" id="ARBA00007400"/>
    </source>
</evidence>
<dbReference type="GO" id="GO:0005886">
    <property type="term" value="C:plasma membrane"/>
    <property type="evidence" value="ECO:0007669"/>
    <property type="project" value="UniProtKB-SubCell"/>
</dbReference>
<dbReference type="InterPro" id="IPR002656">
    <property type="entry name" value="Acyl_transf_3_dom"/>
</dbReference>
<gene>
    <name evidence="9" type="ORF">LKD31_10650</name>
</gene>
<evidence type="ECO:0000313" key="10">
    <source>
        <dbReference type="Proteomes" id="UP001199424"/>
    </source>
</evidence>
<feature type="transmembrane region" description="Helical" evidence="7">
    <location>
        <begin position="83"/>
        <end position="101"/>
    </location>
</feature>
<sequence>MENKAVPKRVVCFDALNVLACLSVIAMHCNGAVHVFADTYVWRQSLLVDVLAYWAVPVFIMLSGATLMRYRERYTTKEFLRRRFLKTGIPLVVWTAVFYVYYRAEGTITWTGWRALLNSLINFTIVPVYWFFSPLFLVYLSLPVLSRLSDDRRVLWYMTGLGFASCSVLPFVCSALQLTYWGNFAFPMLGGYLIFAVLGYLLYTTELSLWQRIVLYALGAFGAVVRYFHTAIASVQEGAINKLTWEHQNWPTVLLAAAVFVFVKYACRYPLFQREKFVRLVKWLSGASFGIYLIHVFIMEQITYRFSINTLSGWWRLFGAFAVYFVALLLVKVLQKIPYVGKCLFP</sequence>
<feature type="transmembrane region" description="Helical" evidence="7">
    <location>
        <begin position="51"/>
        <end position="71"/>
    </location>
</feature>
<feature type="transmembrane region" description="Helical" evidence="7">
    <location>
        <begin position="215"/>
        <end position="233"/>
    </location>
</feature>
<comment type="similarity">
    <text evidence="2">Belongs to the acyltransferase 3 family.</text>
</comment>
<comment type="subcellular location">
    <subcellularLocation>
        <location evidence="1">Cell membrane</location>
        <topology evidence="1">Multi-pass membrane protein</topology>
    </subcellularLocation>
</comment>
<evidence type="ECO:0000256" key="1">
    <source>
        <dbReference type="ARBA" id="ARBA00004651"/>
    </source>
</evidence>
<evidence type="ECO:0000256" key="6">
    <source>
        <dbReference type="ARBA" id="ARBA00023136"/>
    </source>
</evidence>
<proteinExistence type="inferred from homology"/>
<feature type="transmembrane region" description="Helical" evidence="7">
    <location>
        <begin position="314"/>
        <end position="334"/>
    </location>
</feature>